<accession>A0ABD4XDM9</accession>
<evidence type="ECO:0000313" key="7">
    <source>
        <dbReference type="EMBL" id="MDE4167545.1"/>
    </source>
</evidence>
<dbReference type="PANTHER" id="PTHR43725:SF53">
    <property type="entry name" value="UDP-ARABINOSE 4-EPIMERASE 1"/>
    <property type="match status" value="1"/>
</dbReference>
<name>A0ABD4XDM9_9RHOB</name>
<comment type="similarity">
    <text evidence="2">Belongs to the NAD(P)-dependent epimerase/dehydratase family.</text>
</comment>
<evidence type="ECO:0000259" key="6">
    <source>
        <dbReference type="Pfam" id="PF01370"/>
    </source>
</evidence>
<dbReference type="Gene3D" id="3.40.50.720">
    <property type="entry name" value="NAD(P)-binding Rossmann-like Domain"/>
    <property type="match status" value="1"/>
</dbReference>
<reference evidence="7 8" key="1">
    <citation type="submission" date="2023-02" db="EMBL/GenBank/DDBJ databases">
        <title>Population genomics of bacteria associated with diatom.</title>
        <authorList>
            <person name="Xie J."/>
            <person name="Wang H."/>
        </authorList>
    </citation>
    <scope>NUCLEOTIDE SEQUENCE [LARGE SCALE GENOMIC DNA]</scope>
    <source>
        <strain evidence="7 8">PT47_8</strain>
    </source>
</reference>
<evidence type="ECO:0000256" key="3">
    <source>
        <dbReference type="ARBA" id="ARBA00018569"/>
    </source>
</evidence>
<dbReference type="Proteomes" id="UP001218364">
    <property type="component" value="Unassembled WGS sequence"/>
</dbReference>
<gene>
    <name evidence="7" type="ORF">PXK24_17760</name>
</gene>
<comment type="pathway">
    <text evidence="1">Carbohydrate metabolism; galactose metabolism.</text>
</comment>
<dbReference type="InterPro" id="IPR001509">
    <property type="entry name" value="Epimerase_deHydtase"/>
</dbReference>
<sequence>MKVLIIGGCGFIGSHVVDRLLAQGMSLRVLDRRAEQFRPPLPGVEYVMCDLADTAQIYEALAGVDAVVHLASTTVPATSNLDPVSDIQGNLITMVRLLEVMRQAGVRKMVYLSSGGTVYGVPQSDPVREDHPLNPISSYGIVKVAIENYLFMEHKLHGLDYVALRASNPYGPRQGHTGIQGLIGTHLWRLARKEQIEVWGDGSVVRDFIHVGDLAELCHRALASGVSGNFNAGSGEGASVAEVVQKICTTVGGDVTPIYKPGRNFDVPRVVLDVSKAKRELGWQKTICLDQGIADTWAWVQEQVG</sequence>
<dbReference type="RefSeq" id="WP_274840099.1">
    <property type="nucleotide sequence ID" value="NZ_JARCJF010000011.1"/>
</dbReference>
<dbReference type="EMBL" id="JARCJK010000011">
    <property type="protein sequence ID" value="MDE4167545.1"/>
    <property type="molecule type" value="Genomic_DNA"/>
</dbReference>
<evidence type="ECO:0000256" key="4">
    <source>
        <dbReference type="ARBA" id="ARBA00031367"/>
    </source>
</evidence>
<dbReference type="PANTHER" id="PTHR43725">
    <property type="entry name" value="UDP-GLUCOSE 4-EPIMERASE"/>
    <property type="match status" value="1"/>
</dbReference>
<comment type="caution">
    <text evidence="7">The sequence shown here is derived from an EMBL/GenBank/DDBJ whole genome shotgun (WGS) entry which is preliminary data.</text>
</comment>
<evidence type="ECO:0000256" key="5">
    <source>
        <dbReference type="ARBA" id="ARBA00033067"/>
    </source>
</evidence>
<protein>
    <recommendedName>
        <fullName evidence="3">UDP-glucose 4-epimerase</fullName>
    </recommendedName>
    <alternativeName>
        <fullName evidence="5">Galactowaldenase</fullName>
    </alternativeName>
    <alternativeName>
        <fullName evidence="4">UDP-galactose 4-epimerase</fullName>
    </alternativeName>
</protein>
<dbReference type="InterPro" id="IPR036291">
    <property type="entry name" value="NAD(P)-bd_dom_sf"/>
</dbReference>
<dbReference type="CDD" id="cd05264">
    <property type="entry name" value="UDP_G4E_5_SDR_e"/>
    <property type="match status" value="1"/>
</dbReference>
<evidence type="ECO:0000313" key="8">
    <source>
        <dbReference type="Proteomes" id="UP001218364"/>
    </source>
</evidence>
<dbReference type="AlphaFoldDB" id="A0ABD4XDM9"/>
<proteinExistence type="inferred from homology"/>
<evidence type="ECO:0000256" key="2">
    <source>
        <dbReference type="ARBA" id="ARBA00007637"/>
    </source>
</evidence>
<dbReference type="Pfam" id="PF01370">
    <property type="entry name" value="Epimerase"/>
    <property type="match status" value="1"/>
</dbReference>
<dbReference type="SUPFAM" id="SSF51735">
    <property type="entry name" value="NAD(P)-binding Rossmann-fold domains"/>
    <property type="match status" value="1"/>
</dbReference>
<organism evidence="7 8">
    <name type="scientific">Phaeobacter gallaeciensis</name>
    <dbReference type="NCBI Taxonomy" id="60890"/>
    <lineage>
        <taxon>Bacteria</taxon>
        <taxon>Pseudomonadati</taxon>
        <taxon>Pseudomonadota</taxon>
        <taxon>Alphaproteobacteria</taxon>
        <taxon>Rhodobacterales</taxon>
        <taxon>Roseobacteraceae</taxon>
        <taxon>Phaeobacter</taxon>
    </lineage>
</organism>
<feature type="domain" description="NAD-dependent epimerase/dehydratase" evidence="6">
    <location>
        <begin position="3"/>
        <end position="233"/>
    </location>
</feature>
<evidence type="ECO:0000256" key="1">
    <source>
        <dbReference type="ARBA" id="ARBA00004947"/>
    </source>
</evidence>